<dbReference type="SUPFAM" id="SSF53756">
    <property type="entry name" value="UDP-Glycosyltransferase/glycogen phosphorylase"/>
    <property type="match status" value="1"/>
</dbReference>
<organism evidence="3">
    <name type="scientific">uncultured Thermomicrobiales bacterium</name>
    <dbReference type="NCBI Taxonomy" id="1645740"/>
    <lineage>
        <taxon>Bacteria</taxon>
        <taxon>Pseudomonadati</taxon>
        <taxon>Thermomicrobiota</taxon>
        <taxon>Thermomicrobia</taxon>
        <taxon>Thermomicrobiales</taxon>
        <taxon>environmental samples</taxon>
    </lineage>
</organism>
<dbReference type="Gene3D" id="3.40.50.2000">
    <property type="entry name" value="Glycogen Phosphorylase B"/>
    <property type="match status" value="2"/>
</dbReference>
<protein>
    <submittedName>
        <fullName evidence="3">Glycosyl transferase, group 1 family protein</fullName>
    </submittedName>
</protein>
<reference evidence="3" key="1">
    <citation type="submission" date="2020-02" db="EMBL/GenBank/DDBJ databases">
        <authorList>
            <person name="Meier V. D."/>
        </authorList>
    </citation>
    <scope>NUCLEOTIDE SEQUENCE</scope>
    <source>
        <strain evidence="3">AVDCRST_MAG88</strain>
    </source>
</reference>
<dbReference type="PANTHER" id="PTHR12526:SF600">
    <property type="entry name" value="GLYCOSYL TRANSFERASE GROUP 1"/>
    <property type="match status" value="1"/>
</dbReference>
<evidence type="ECO:0000259" key="2">
    <source>
        <dbReference type="Pfam" id="PF13439"/>
    </source>
</evidence>
<dbReference type="PANTHER" id="PTHR12526">
    <property type="entry name" value="GLYCOSYLTRANSFERASE"/>
    <property type="match status" value="1"/>
</dbReference>
<dbReference type="InterPro" id="IPR028098">
    <property type="entry name" value="Glyco_trans_4-like_N"/>
</dbReference>
<dbReference type="AlphaFoldDB" id="A0A6J4VQS5"/>
<dbReference type="Pfam" id="PF13692">
    <property type="entry name" value="Glyco_trans_1_4"/>
    <property type="match status" value="1"/>
</dbReference>
<dbReference type="EMBL" id="CADCWM010000908">
    <property type="protein sequence ID" value="CAA9584267.1"/>
    <property type="molecule type" value="Genomic_DNA"/>
</dbReference>
<gene>
    <name evidence="3" type="ORF">AVDCRST_MAG88-3731</name>
</gene>
<dbReference type="Pfam" id="PF13439">
    <property type="entry name" value="Glyco_transf_4"/>
    <property type="match status" value="1"/>
</dbReference>
<feature type="region of interest" description="Disordered" evidence="1">
    <location>
        <begin position="426"/>
        <end position="457"/>
    </location>
</feature>
<keyword evidence="3" id="KW-0808">Transferase</keyword>
<name>A0A6J4VQS5_9BACT</name>
<sequence length="457" mass="51020">MSGNRTRYRILFLTPQRPNRTRQVAAIRNWNLIAHLAQRHEIDLLTFGEPVSDERTRPGGPDEPWRTIVTVPAPRRTWQRRLRVLTLSGRADMADRLWSPPFVARLRQLLREGEYDIVQGEGIEMARYLLLVRTALGERPAPLLVFDDHNAEYVLQRRAAATDVREVRHWPRAVYSVFQWQRLRAFERRALRECDLTVCVSEADAAALQALAPERPLVVAPNGVDTGYYARARVADRATPRFDLAFSGTLDYRPNIDAVGWFVEEVWPRLRARRPGRSLRLALIGRNPAPEVTRLVLRDGVVVTGSVADDRPYFAGATVYILPMRYGGGVRLKLLNALAMGCAVVATRAGCEGVPVRDDEHLLLADDAEAFAAAAERLLDDADLRARLGAAGRAMVERDYDWGTIVARLEGGYEAAFAIRDSPQAADRPLDRLESEPDAPPGSAASDEAHAISPEDS</sequence>
<dbReference type="CDD" id="cd03801">
    <property type="entry name" value="GT4_PimA-like"/>
    <property type="match status" value="1"/>
</dbReference>
<evidence type="ECO:0000256" key="1">
    <source>
        <dbReference type="SAM" id="MobiDB-lite"/>
    </source>
</evidence>
<accession>A0A6J4VQS5</accession>
<feature type="domain" description="Glycosyltransferase subfamily 4-like N-terminal" evidence="2">
    <location>
        <begin position="30"/>
        <end position="226"/>
    </location>
</feature>
<evidence type="ECO:0000313" key="3">
    <source>
        <dbReference type="EMBL" id="CAA9584267.1"/>
    </source>
</evidence>
<proteinExistence type="predicted"/>
<dbReference type="GO" id="GO:0016757">
    <property type="term" value="F:glycosyltransferase activity"/>
    <property type="evidence" value="ECO:0007669"/>
    <property type="project" value="UniProtKB-ARBA"/>
</dbReference>